<accession>A0A2J8MK41</accession>
<comment type="caution">
    <text evidence="1">The sequence shown here is derived from an EMBL/GenBank/DDBJ whole genome shotgun (WGS) entry which is preliminary data.</text>
</comment>
<protein>
    <submittedName>
        <fullName evidence="1">PIGT isoform 46</fullName>
    </submittedName>
</protein>
<evidence type="ECO:0000313" key="1">
    <source>
        <dbReference type="EMBL" id="PNI59887.1"/>
    </source>
</evidence>
<dbReference type="InterPro" id="IPR007245">
    <property type="entry name" value="PIG-T"/>
</dbReference>
<dbReference type="Proteomes" id="UP000236370">
    <property type="component" value="Unassembled WGS sequence"/>
</dbReference>
<dbReference type="Pfam" id="PF04113">
    <property type="entry name" value="Gpi16"/>
    <property type="match status" value="1"/>
</dbReference>
<proteinExistence type="predicted"/>
<dbReference type="PANTHER" id="PTHR12959">
    <property type="entry name" value="GPI TRANSAMIDASE COMPONENT PIG-T-RELATED"/>
    <property type="match status" value="1"/>
</dbReference>
<dbReference type="GO" id="GO:0042765">
    <property type="term" value="C:GPI-anchor transamidase complex"/>
    <property type="evidence" value="ECO:0007669"/>
    <property type="project" value="InterPro"/>
</dbReference>
<feature type="non-terminal residue" evidence="1">
    <location>
        <position position="1"/>
    </location>
</feature>
<reference evidence="1 2" key="1">
    <citation type="submission" date="2017-12" db="EMBL/GenBank/DDBJ databases">
        <title>High-resolution comparative analysis of great ape genomes.</title>
        <authorList>
            <person name="Pollen A."/>
            <person name="Hastie A."/>
            <person name="Hormozdiari F."/>
            <person name="Dougherty M."/>
            <person name="Liu R."/>
            <person name="Chaisson M."/>
            <person name="Hoppe E."/>
            <person name="Hill C."/>
            <person name="Pang A."/>
            <person name="Hillier L."/>
            <person name="Baker C."/>
            <person name="Armstrong J."/>
            <person name="Shendure J."/>
            <person name="Paten B."/>
            <person name="Wilson R."/>
            <person name="Chao H."/>
            <person name="Schneider V."/>
            <person name="Ventura M."/>
            <person name="Kronenberg Z."/>
            <person name="Murali S."/>
            <person name="Gordon D."/>
            <person name="Cantsilieris S."/>
            <person name="Munson K."/>
            <person name="Nelson B."/>
            <person name="Raja A."/>
            <person name="Underwood J."/>
            <person name="Diekhans M."/>
            <person name="Fiddes I."/>
            <person name="Haussler D."/>
            <person name="Eichler E."/>
        </authorList>
    </citation>
    <scope>NUCLEOTIDE SEQUENCE [LARGE SCALE GENOMIC DNA]</scope>
    <source>
        <strain evidence="1">Yerkes chimp pedigree #C0471</strain>
    </source>
</reference>
<evidence type="ECO:0000313" key="2">
    <source>
        <dbReference type="Proteomes" id="UP000236370"/>
    </source>
</evidence>
<sequence length="60" mass="6811">LIQLPANSVTKVSIQFERALLKWTEYTPDPNHGFYVRWEHGPSLCFSVAHLSSAPLCPAW</sequence>
<dbReference type="AlphaFoldDB" id="A0A2J8MK41"/>
<organism evidence="1 2">
    <name type="scientific">Pan troglodytes</name>
    <name type="common">Chimpanzee</name>
    <dbReference type="NCBI Taxonomy" id="9598"/>
    <lineage>
        <taxon>Eukaryota</taxon>
        <taxon>Metazoa</taxon>
        <taxon>Chordata</taxon>
        <taxon>Craniata</taxon>
        <taxon>Vertebrata</taxon>
        <taxon>Euteleostomi</taxon>
        <taxon>Mammalia</taxon>
        <taxon>Eutheria</taxon>
        <taxon>Euarchontoglires</taxon>
        <taxon>Primates</taxon>
        <taxon>Haplorrhini</taxon>
        <taxon>Catarrhini</taxon>
        <taxon>Hominidae</taxon>
        <taxon>Pan</taxon>
    </lineage>
</organism>
<dbReference type="GO" id="GO:0016255">
    <property type="term" value="P:attachment of GPI anchor to protein"/>
    <property type="evidence" value="ECO:0007669"/>
    <property type="project" value="InterPro"/>
</dbReference>
<gene>
    <name evidence="1" type="ORF">CK820_G0020003</name>
</gene>
<dbReference type="EMBL" id="NBAG03000253">
    <property type="protein sequence ID" value="PNI59887.1"/>
    <property type="molecule type" value="Genomic_DNA"/>
</dbReference>
<dbReference type="PANTHER" id="PTHR12959:SF11">
    <property type="entry name" value="GPI TRANSAMIDASE COMPONENT PIG-T"/>
    <property type="match status" value="1"/>
</dbReference>
<name>A0A2J8MK41_PANTR</name>